<feature type="compositionally biased region" description="Basic and acidic residues" evidence="1">
    <location>
        <begin position="114"/>
        <end position="127"/>
    </location>
</feature>
<keyword evidence="3" id="KW-1185">Reference proteome</keyword>
<comment type="caution">
    <text evidence="2">The sequence shown here is derived from an EMBL/GenBank/DDBJ whole genome shotgun (WGS) entry which is preliminary data.</text>
</comment>
<dbReference type="Proteomes" id="UP001159405">
    <property type="component" value="Unassembled WGS sequence"/>
</dbReference>
<evidence type="ECO:0000256" key="1">
    <source>
        <dbReference type="SAM" id="MobiDB-lite"/>
    </source>
</evidence>
<organism evidence="2 3">
    <name type="scientific">Porites lobata</name>
    <dbReference type="NCBI Taxonomy" id="104759"/>
    <lineage>
        <taxon>Eukaryota</taxon>
        <taxon>Metazoa</taxon>
        <taxon>Cnidaria</taxon>
        <taxon>Anthozoa</taxon>
        <taxon>Hexacorallia</taxon>
        <taxon>Scleractinia</taxon>
        <taxon>Fungiina</taxon>
        <taxon>Poritidae</taxon>
        <taxon>Porites</taxon>
    </lineage>
</organism>
<evidence type="ECO:0000313" key="3">
    <source>
        <dbReference type="Proteomes" id="UP001159405"/>
    </source>
</evidence>
<feature type="non-terminal residue" evidence="2">
    <location>
        <position position="1"/>
    </location>
</feature>
<name>A0ABN8NRZ0_9CNID</name>
<feature type="region of interest" description="Disordered" evidence="1">
    <location>
        <begin position="88"/>
        <end position="127"/>
    </location>
</feature>
<dbReference type="EMBL" id="CALNXK010000027">
    <property type="protein sequence ID" value="CAH3114830.1"/>
    <property type="molecule type" value="Genomic_DNA"/>
</dbReference>
<feature type="compositionally biased region" description="Basic and acidic residues" evidence="1">
    <location>
        <begin position="92"/>
        <end position="102"/>
    </location>
</feature>
<evidence type="ECO:0000313" key="2">
    <source>
        <dbReference type="EMBL" id="CAH3114830.1"/>
    </source>
</evidence>
<accession>A0ABN8NRZ0</accession>
<reference evidence="2 3" key="1">
    <citation type="submission" date="2022-05" db="EMBL/GenBank/DDBJ databases">
        <authorList>
            <consortium name="Genoscope - CEA"/>
            <person name="William W."/>
        </authorList>
    </citation>
    <scope>NUCLEOTIDE SEQUENCE [LARGE SCALE GENOMIC DNA]</scope>
</reference>
<protein>
    <submittedName>
        <fullName evidence="2">Uncharacterized protein</fullName>
    </submittedName>
</protein>
<proteinExistence type="predicted"/>
<gene>
    <name evidence="2" type="ORF">PLOB_00022754</name>
</gene>
<sequence>VYRASHPHPNLHCRRIRAVLVSFPAQDLPQMQFEEHLAAACKSQRCFNRERPGDRAEQCDMPALCCVCLANGHETSSCPFIYCSSNITGAKPTDKPAEKEKSYSGAAKTGKLVDTARKAEEDISRTK</sequence>